<keyword evidence="4" id="KW-1185">Reference proteome</keyword>
<reference evidence="1 3" key="1">
    <citation type="submission" date="2019-03" db="EMBL/GenBank/DDBJ databases">
        <title>Genomic Encyclopedia of Type Strains, Phase IV (KMG-IV): sequencing the most valuable type-strain genomes for metagenomic binning, comparative biology and taxonomic classification.</title>
        <authorList>
            <person name="Goeker M."/>
        </authorList>
    </citation>
    <scope>NUCLEOTIDE SEQUENCE [LARGE SCALE GENOMIC DNA]</scope>
    <source>
        <strain evidence="1 3">DSM 12034</strain>
    </source>
</reference>
<dbReference type="EMBL" id="SMAH01000017">
    <property type="protein sequence ID" value="TCS94531.1"/>
    <property type="molecule type" value="Genomic_DNA"/>
</dbReference>
<evidence type="ECO:0000313" key="2">
    <source>
        <dbReference type="EMBL" id="TSE18291.1"/>
    </source>
</evidence>
<evidence type="ECO:0000313" key="3">
    <source>
        <dbReference type="Proteomes" id="UP000295536"/>
    </source>
</evidence>
<evidence type="ECO:0000313" key="4">
    <source>
        <dbReference type="Proteomes" id="UP000315577"/>
    </source>
</evidence>
<evidence type="ECO:0008006" key="5">
    <source>
        <dbReference type="Google" id="ProtNLM"/>
    </source>
</evidence>
<dbReference type="Proteomes" id="UP000315577">
    <property type="component" value="Unassembled WGS sequence"/>
</dbReference>
<evidence type="ECO:0000313" key="1">
    <source>
        <dbReference type="EMBL" id="TCS94531.1"/>
    </source>
</evidence>
<gene>
    <name evidence="1" type="ORF">EDC36_1171</name>
    <name evidence="2" type="ORF">Tigna_02569</name>
</gene>
<dbReference type="SUPFAM" id="SSF53756">
    <property type="entry name" value="UDP-Glycosyltransferase/glycogen phosphorylase"/>
    <property type="match status" value="1"/>
</dbReference>
<dbReference type="Proteomes" id="UP000295536">
    <property type="component" value="Unassembled WGS sequence"/>
</dbReference>
<dbReference type="AlphaFoldDB" id="A0A4R3L451"/>
<dbReference type="EMBL" id="VJNC01000028">
    <property type="protein sequence ID" value="TSE18291.1"/>
    <property type="molecule type" value="Genomic_DNA"/>
</dbReference>
<dbReference type="OrthoDB" id="9801609at2"/>
<organism evidence="1 3">
    <name type="scientific">Tepidimonas ignava</name>
    <dbReference type="NCBI Taxonomy" id="114249"/>
    <lineage>
        <taxon>Bacteria</taxon>
        <taxon>Pseudomonadati</taxon>
        <taxon>Pseudomonadota</taxon>
        <taxon>Betaproteobacteria</taxon>
        <taxon>Burkholderiales</taxon>
        <taxon>Tepidimonas</taxon>
    </lineage>
</organism>
<reference evidence="2 4" key="2">
    <citation type="submission" date="2019-07" db="EMBL/GenBank/DDBJ databases">
        <title>Tepidimonas ignava SPS-1037 draft genome.</title>
        <authorList>
            <person name="Da Costa M.S."/>
            <person name="Froufe H.J.C."/>
            <person name="Egas C."/>
            <person name="Albuquerque L."/>
        </authorList>
    </citation>
    <scope>NUCLEOTIDE SEQUENCE [LARGE SCALE GENOMIC DNA]</scope>
    <source>
        <strain evidence="2 4">SPS-1037</strain>
    </source>
</reference>
<comment type="caution">
    <text evidence="1">The sequence shown here is derived from an EMBL/GenBank/DDBJ whole genome shotgun (WGS) entry which is preliminary data.</text>
</comment>
<proteinExistence type="predicted"/>
<sequence>MSGRRLLFFCPTKRRPVGGIKVLYRQAELANKLLGTTPHSAAIVHPNRPFYKASWFSANPPILPLLLKPHIVNGKLKLTNIQKRLDPARDRVILPELWAHKYGPQLIREQIPYAIYVQGGYLINTKPQQDTELAYHGARAIFTISDNTTECVARAYPFTQQKLFRVHYSVNHSIFHLQQQKQNIITYMPRKLARHADLLKLFITPHLPKTWKLIPIDNATEIEVARQMQTSKIFLSHIELEGLPIPPLEAALTGNMVIGYTGQGGTEYWHEPIFKKIEHGALLDFAKEIINATTTDFDRFIEQSQSQRMALKNLYSEATELKDVENIISIMLN</sequence>
<name>A0A4R3L451_9BURK</name>
<protein>
    <recommendedName>
        <fullName evidence="5">Glycosyl transferase family 1</fullName>
    </recommendedName>
</protein>
<dbReference type="RefSeq" id="WP_132963424.1">
    <property type="nucleotide sequence ID" value="NZ_SMAH01000017.1"/>
</dbReference>
<accession>A0A4R3L451</accession>